<evidence type="ECO:0000313" key="4">
    <source>
        <dbReference type="Proteomes" id="UP000503336"/>
    </source>
</evidence>
<keyword evidence="4" id="KW-1185">Reference proteome</keyword>
<evidence type="ECO:0000313" key="3">
    <source>
        <dbReference type="EMBL" id="QIE54856.1"/>
    </source>
</evidence>
<dbReference type="InterPro" id="IPR013196">
    <property type="entry name" value="HTH_11"/>
</dbReference>
<evidence type="ECO:0000259" key="1">
    <source>
        <dbReference type="Pfam" id="PF08279"/>
    </source>
</evidence>
<dbReference type="Proteomes" id="UP000503336">
    <property type="component" value="Chromosome"/>
</dbReference>
<reference evidence="3 4" key="1">
    <citation type="submission" date="2020-02" db="EMBL/GenBank/DDBJ databases">
        <title>complete genome sequence of Rhodobacteraceae bacterium.</title>
        <authorList>
            <person name="Park J."/>
            <person name="Kim Y.-S."/>
            <person name="Kim K.-H."/>
        </authorList>
    </citation>
    <scope>NUCLEOTIDE SEQUENCE [LARGE SCALE GENOMIC DNA]</scope>
    <source>
        <strain evidence="3 4">RR4-56</strain>
    </source>
</reference>
<feature type="domain" description="Helix-turn-helix type 11" evidence="1">
    <location>
        <begin position="6"/>
        <end position="60"/>
    </location>
</feature>
<dbReference type="Gene3D" id="1.10.10.10">
    <property type="entry name" value="Winged helix-like DNA-binding domain superfamily/Winged helix DNA-binding domain"/>
    <property type="match status" value="1"/>
</dbReference>
<dbReference type="PANTHER" id="PTHR34580:SF3">
    <property type="entry name" value="PROTEIN PAFB"/>
    <property type="match status" value="1"/>
</dbReference>
<accession>A0A7L5BX82</accession>
<dbReference type="InterPro" id="IPR036390">
    <property type="entry name" value="WH_DNA-bd_sf"/>
</dbReference>
<dbReference type="Pfam" id="PF08279">
    <property type="entry name" value="HTH_11"/>
    <property type="match status" value="1"/>
</dbReference>
<dbReference type="KEGG" id="hdh:G5B40_04975"/>
<sequence length="237" mass="26643">MRRAGRLFRLIEELHGRRLALTAATLAANLEVSPRTIYRDIAALRASGAPIDGEAGVGYRLDKSYHLPPLILDGDEALALLAGLSFTRAFTDDELAHAAERAETKIRAVLDDAGLRRADRSPYETPARGWTPDQRALHLKIRKACEARVKLKIDYRDETGAPTGRVVHPYLLVRWRAVWTLVAWCELRAAERHFRIDRIERAERLDEGFADPPPALRAELRAWADGSEPDGRRARVS</sequence>
<dbReference type="PROSITE" id="PS52050">
    <property type="entry name" value="WYL"/>
    <property type="match status" value="1"/>
</dbReference>
<proteinExistence type="predicted"/>
<evidence type="ECO:0000259" key="2">
    <source>
        <dbReference type="Pfam" id="PF13280"/>
    </source>
</evidence>
<dbReference type="SUPFAM" id="SSF46785">
    <property type="entry name" value="Winged helix' DNA-binding domain"/>
    <property type="match status" value="1"/>
</dbReference>
<dbReference type="Pfam" id="PF13280">
    <property type="entry name" value="WYL"/>
    <property type="match status" value="1"/>
</dbReference>
<gene>
    <name evidence="3" type="ORF">G5B40_04975</name>
</gene>
<dbReference type="AlphaFoldDB" id="A0A7L5BX82"/>
<organism evidence="3 4">
    <name type="scientific">Pikeienuella piscinae</name>
    <dbReference type="NCBI Taxonomy" id="2748098"/>
    <lineage>
        <taxon>Bacteria</taxon>
        <taxon>Pseudomonadati</taxon>
        <taxon>Pseudomonadota</taxon>
        <taxon>Alphaproteobacteria</taxon>
        <taxon>Rhodobacterales</taxon>
        <taxon>Paracoccaceae</taxon>
        <taxon>Pikeienuella</taxon>
    </lineage>
</organism>
<name>A0A7L5BX82_9RHOB</name>
<dbReference type="InterPro" id="IPR026881">
    <property type="entry name" value="WYL_dom"/>
</dbReference>
<dbReference type="RefSeq" id="WP_165095818.1">
    <property type="nucleotide sequence ID" value="NZ_CP049056.1"/>
</dbReference>
<protein>
    <submittedName>
        <fullName evidence="3">WYL domain-containing protein</fullName>
    </submittedName>
</protein>
<dbReference type="EMBL" id="CP049056">
    <property type="protein sequence ID" value="QIE54856.1"/>
    <property type="molecule type" value="Genomic_DNA"/>
</dbReference>
<dbReference type="InterPro" id="IPR036388">
    <property type="entry name" value="WH-like_DNA-bd_sf"/>
</dbReference>
<feature type="domain" description="WYL" evidence="2">
    <location>
        <begin position="140"/>
        <end position="203"/>
    </location>
</feature>
<dbReference type="PANTHER" id="PTHR34580">
    <property type="match status" value="1"/>
</dbReference>
<dbReference type="InterPro" id="IPR051534">
    <property type="entry name" value="CBASS_pafABC_assoc_protein"/>
</dbReference>